<dbReference type="Gene3D" id="3.40.50.300">
    <property type="entry name" value="P-loop containing nucleotide triphosphate hydrolases"/>
    <property type="match status" value="1"/>
</dbReference>
<dbReference type="Proteomes" id="UP001143480">
    <property type="component" value="Unassembled WGS sequence"/>
</dbReference>
<evidence type="ECO:0000256" key="2">
    <source>
        <dbReference type="ARBA" id="ARBA00022448"/>
    </source>
</evidence>
<dbReference type="PANTHER" id="PTHR42711:SF19">
    <property type="entry name" value="DOXORUBICIN RESISTANCE ATP-BINDING PROTEIN DRRA"/>
    <property type="match status" value="1"/>
</dbReference>
<keyword evidence="5 11" id="KW-0067">ATP-binding</keyword>
<proteinExistence type="predicted"/>
<dbReference type="PROSITE" id="PS50893">
    <property type="entry name" value="ABC_TRANSPORTER_2"/>
    <property type="match status" value="1"/>
</dbReference>
<organism evidence="11 12">
    <name type="scientific">Dactylosporangium matsuzakiense</name>
    <dbReference type="NCBI Taxonomy" id="53360"/>
    <lineage>
        <taxon>Bacteria</taxon>
        <taxon>Bacillati</taxon>
        <taxon>Actinomycetota</taxon>
        <taxon>Actinomycetes</taxon>
        <taxon>Micromonosporales</taxon>
        <taxon>Micromonosporaceae</taxon>
        <taxon>Dactylosporangium</taxon>
    </lineage>
</organism>
<evidence type="ECO:0000256" key="8">
    <source>
        <dbReference type="ARBA" id="ARBA00023251"/>
    </source>
</evidence>
<keyword evidence="2" id="KW-0813">Transport</keyword>
<name>A0A9W6NPC2_9ACTN</name>
<dbReference type="GO" id="GO:0005524">
    <property type="term" value="F:ATP binding"/>
    <property type="evidence" value="ECO:0007669"/>
    <property type="project" value="UniProtKB-KW"/>
</dbReference>
<feature type="region of interest" description="Disordered" evidence="9">
    <location>
        <begin position="317"/>
        <end position="349"/>
    </location>
</feature>
<dbReference type="Pfam" id="PF13732">
    <property type="entry name" value="DrrA1-3_C"/>
    <property type="match status" value="1"/>
</dbReference>
<keyword evidence="4" id="KW-0547">Nucleotide-binding</keyword>
<evidence type="ECO:0000256" key="1">
    <source>
        <dbReference type="ARBA" id="ARBA00004202"/>
    </source>
</evidence>
<evidence type="ECO:0000256" key="7">
    <source>
        <dbReference type="ARBA" id="ARBA00023136"/>
    </source>
</evidence>
<keyword evidence="7" id="KW-0472">Membrane</keyword>
<reference evidence="11" key="2">
    <citation type="submission" date="2023-01" db="EMBL/GenBank/DDBJ databases">
        <authorList>
            <person name="Sun Q."/>
            <person name="Evtushenko L."/>
        </authorList>
    </citation>
    <scope>NUCLEOTIDE SEQUENCE</scope>
    <source>
        <strain evidence="11">VKM Ac-1321</strain>
    </source>
</reference>
<comment type="caution">
    <text evidence="11">The sequence shown here is derived from an EMBL/GenBank/DDBJ whole genome shotgun (WGS) entry which is preliminary data.</text>
</comment>
<sequence>MFGPAAIVVPMTDTAIAVAGLRKSFKDKVVLDGIDFDVRTGSIFSMLGPNGAGKTTTVNVLTTLLRADAGTIHVAGHDLARDTKRVRAAIGVTGQFAAVDELLTGRENLQLMADLKRVRDGGRLVGGLLERFDLTAAAAKPVSTYSGGMRRKLDLAMTLVGDPRIIFLDEPTTGLDPRSRRTMWDIIRSLVAGGVTIFLTTQYLDEADQLADRIAVLDQGRLVAQGSPDELKRQIPGSHVRLRFADAGAWSTAAGVFRGAAADEQDLSLRVPGNGDSESLRALLNRLDEHGIAAAEVSMHTPDLDDVFLALTGHAGPRAATDSETTATDTATGTTTGTATNMSTEGVAQ</sequence>
<dbReference type="InterPro" id="IPR003439">
    <property type="entry name" value="ABC_transporter-like_ATP-bd"/>
</dbReference>
<dbReference type="GO" id="GO:0016887">
    <property type="term" value="F:ATP hydrolysis activity"/>
    <property type="evidence" value="ECO:0007669"/>
    <property type="project" value="InterPro"/>
</dbReference>
<protein>
    <submittedName>
        <fullName evidence="11">Daunorubicin resistance protein DrrA family ABC transporter ATP-binding protein</fullName>
    </submittedName>
</protein>
<keyword evidence="12" id="KW-1185">Reference proteome</keyword>
<dbReference type="Pfam" id="PF00005">
    <property type="entry name" value="ABC_tran"/>
    <property type="match status" value="1"/>
</dbReference>
<gene>
    <name evidence="11" type="ORF">GCM10017581_059000</name>
</gene>
<dbReference type="InterPro" id="IPR025302">
    <property type="entry name" value="DrrA1/2-like_C"/>
</dbReference>
<dbReference type="SMART" id="SM00382">
    <property type="entry name" value="AAA"/>
    <property type="match status" value="1"/>
</dbReference>
<dbReference type="InterPro" id="IPR050763">
    <property type="entry name" value="ABC_transporter_ATP-binding"/>
</dbReference>
<reference evidence="11" key="1">
    <citation type="journal article" date="2014" name="Int. J. Syst. Evol. Microbiol.">
        <title>Complete genome sequence of Corynebacterium casei LMG S-19264T (=DSM 44701T), isolated from a smear-ripened cheese.</title>
        <authorList>
            <consortium name="US DOE Joint Genome Institute (JGI-PGF)"/>
            <person name="Walter F."/>
            <person name="Albersmeier A."/>
            <person name="Kalinowski J."/>
            <person name="Ruckert C."/>
        </authorList>
    </citation>
    <scope>NUCLEOTIDE SEQUENCE</scope>
    <source>
        <strain evidence="11">VKM Ac-1321</strain>
    </source>
</reference>
<evidence type="ECO:0000313" key="11">
    <source>
        <dbReference type="EMBL" id="GLL04153.1"/>
    </source>
</evidence>
<dbReference type="GO" id="GO:0046677">
    <property type="term" value="P:response to antibiotic"/>
    <property type="evidence" value="ECO:0007669"/>
    <property type="project" value="UniProtKB-KW"/>
</dbReference>
<dbReference type="InterPro" id="IPR027417">
    <property type="entry name" value="P-loop_NTPase"/>
</dbReference>
<evidence type="ECO:0000259" key="10">
    <source>
        <dbReference type="PROSITE" id="PS50893"/>
    </source>
</evidence>
<dbReference type="SUPFAM" id="SSF52540">
    <property type="entry name" value="P-loop containing nucleoside triphosphate hydrolases"/>
    <property type="match status" value="1"/>
</dbReference>
<dbReference type="EMBL" id="BSFP01000042">
    <property type="protein sequence ID" value="GLL04153.1"/>
    <property type="molecule type" value="Genomic_DNA"/>
</dbReference>
<accession>A0A9W6NPC2</accession>
<dbReference type="GO" id="GO:0005886">
    <property type="term" value="C:plasma membrane"/>
    <property type="evidence" value="ECO:0007669"/>
    <property type="project" value="UniProtKB-SubCell"/>
</dbReference>
<dbReference type="AlphaFoldDB" id="A0A9W6NPC2"/>
<feature type="domain" description="ABC transporter" evidence="10">
    <location>
        <begin position="16"/>
        <end position="244"/>
    </location>
</feature>
<dbReference type="PANTHER" id="PTHR42711">
    <property type="entry name" value="ABC TRANSPORTER ATP-BINDING PROTEIN"/>
    <property type="match status" value="1"/>
</dbReference>
<keyword evidence="3" id="KW-1003">Cell membrane</keyword>
<dbReference type="FunFam" id="3.40.50.300:FF:000589">
    <property type="entry name" value="ABC transporter, ATP-binding subunit"/>
    <property type="match status" value="1"/>
</dbReference>
<dbReference type="InterPro" id="IPR017871">
    <property type="entry name" value="ABC_transporter-like_CS"/>
</dbReference>
<keyword evidence="8" id="KW-0046">Antibiotic resistance</keyword>
<evidence type="ECO:0000256" key="6">
    <source>
        <dbReference type="ARBA" id="ARBA00022967"/>
    </source>
</evidence>
<dbReference type="InterPro" id="IPR003593">
    <property type="entry name" value="AAA+_ATPase"/>
</dbReference>
<evidence type="ECO:0000313" key="12">
    <source>
        <dbReference type="Proteomes" id="UP001143480"/>
    </source>
</evidence>
<evidence type="ECO:0000256" key="3">
    <source>
        <dbReference type="ARBA" id="ARBA00022475"/>
    </source>
</evidence>
<evidence type="ECO:0000256" key="5">
    <source>
        <dbReference type="ARBA" id="ARBA00022840"/>
    </source>
</evidence>
<feature type="compositionally biased region" description="Low complexity" evidence="9">
    <location>
        <begin position="319"/>
        <end position="349"/>
    </location>
</feature>
<comment type="subcellular location">
    <subcellularLocation>
        <location evidence="1">Cell membrane</location>
        <topology evidence="1">Peripheral membrane protein</topology>
    </subcellularLocation>
</comment>
<evidence type="ECO:0000256" key="9">
    <source>
        <dbReference type="SAM" id="MobiDB-lite"/>
    </source>
</evidence>
<dbReference type="PROSITE" id="PS00211">
    <property type="entry name" value="ABC_TRANSPORTER_1"/>
    <property type="match status" value="1"/>
</dbReference>
<keyword evidence="6" id="KW-1278">Translocase</keyword>
<evidence type="ECO:0000256" key="4">
    <source>
        <dbReference type="ARBA" id="ARBA00022741"/>
    </source>
</evidence>